<dbReference type="OrthoDB" id="265776at2759"/>
<reference evidence="2" key="1">
    <citation type="submission" date="2021-02" db="EMBL/GenBank/DDBJ databases">
        <authorList>
            <person name="Palmer J.M."/>
        </authorList>
    </citation>
    <scope>NUCLEOTIDE SEQUENCE</scope>
    <source>
        <strain evidence="2">SCRP23</strain>
    </source>
</reference>
<dbReference type="EMBL" id="JAGDFL010000942">
    <property type="protein sequence ID" value="KAG7379495.1"/>
    <property type="molecule type" value="Genomic_DNA"/>
</dbReference>
<keyword evidence="3" id="KW-1185">Reference proteome</keyword>
<dbReference type="AlphaFoldDB" id="A0A8T1VED5"/>
<evidence type="ECO:0000313" key="2">
    <source>
        <dbReference type="EMBL" id="KAG7379495.1"/>
    </source>
</evidence>
<feature type="compositionally biased region" description="Low complexity" evidence="1">
    <location>
        <begin position="375"/>
        <end position="394"/>
    </location>
</feature>
<feature type="compositionally biased region" description="Low complexity" evidence="1">
    <location>
        <begin position="295"/>
        <end position="329"/>
    </location>
</feature>
<feature type="region of interest" description="Disordered" evidence="1">
    <location>
        <begin position="101"/>
        <end position="128"/>
    </location>
</feature>
<name>A0A8T1VED5_9STRA</name>
<dbReference type="Proteomes" id="UP000693981">
    <property type="component" value="Unassembled WGS sequence"/>
</dbReference>
<proteinExistence type="predicted"/>
<organism evidence="2 3">
    <name type="scientific">Phytophthora boehmeriae</name>
    <dbReference type="NCBI Taxonomy" id="109152"/>
    <lineage>
        <taxon>Eukaryota</taxon>
        <taxon>Sar</taxon>
        <taxon>Stramenopiles</taxon>
        <taxon>Oomycota</taxon>
        <taxon>Peronosporomycetes</taxon>
        <taxon>Peronosporales</taxon>
        <taxon>Peronosporaceae</taxon>
        <taxon>Phytophthora</taxon>
    </lineage>
</organism>
<feature type="compositionally biased region" description="Low complexity" evidence="1">
    <location>
        <begin position="101"/>
        <end position="123"/>
    </location>
</feature>
<sequence>MQHEDPYRALFQALADESRHAQTQVDAAFDHQRQNYHHSFHQERDRLLKQAVSFRQAFNRVDDLVEQLKEEVKYQQDVQQRQLSQFNVTIESLQAAWEASSQQNRRQQQETQQKQTQLQATSDQLKRQLQEKNAALEQERARVQQLQSSESNARTRLGSALSRILPQLQSALDMYEQDEQLSTRVVRLQPPAESPASDALTTHQDVTRRNLQQREAILTCPISLDLFDDPVTTACCGKTFSSEPLHHAMARNLQCPVCRSRNITSIRNRDMAALVELHRSESAVLGVSEESTASEAAAASNSAPEAAATAPSPATTTPPAASPTTPATSNRSVEQDSNPPNRRNQRGRRGNRGPNARRGGRYRGNRQRQDRRARSNPYSSPSAPPSATNTTSSADFSELPYGYPWPPY</sequence>
<gene>
    <name evidence="2" type="ORF">PHYBOEH_011925</name>
</gene>
<protein>
    <recommendedName>
        <fullName evidence="4">SP-RING-type domain-containing protein</fullName>
    </recommendedName>
</protein>
<feature type="region of interest" description="Disordered" evidence="1">
    <location>
        <begin position="295"/>
        <end position="408"/>
    </location>
</feature>
<comment type="caution">
    <text evidence="2">The sequence shown here is derived from an EMBL/GenBank/DDBJ whole genome shotgun (WGS) entry which is preliminary data.</text>
</comment>
<evidence type="ECO:0000313" key="3">
    <source>
        <dbReference type="Proteomes" id="UP000693981"/>
    </source>
</evidence>
<evidence type="ECO:0008006" key="4">
    <source>
        <dbReference type="Google" id="ProtNLM"/>
    </source>
</evidence>
<evidence type="ECO:0000256" key="1">
    <source>
        <dbReference type="SAM" id="MobiDB-lite"/>
    </source>
</evidence>
<accession>A0A8T1VED5</accession>